<sequence length="254" mass="29243">MGAFNKVCQDLISPLRPSSLKLSSGRVICPRKMLPGYDSFGDGPENGVYRDSGLFSVRKRFNGGAVTIYTGKHEDIARIVSQGYEVANMMGSQVVGEMLFFNSLFPREDRKTRIKFWTSFMEYKSPWECAHRSLSEKYKPFDFTIPKHSGWEISQPTKIPEGFRVMVKTPKNRQHSIYRGDNIKSANSAYNHFLMTLHISEQAAIRTIDAVRNYVEKLPCIDKPQFTPYMNSIWTSSWRYNMSDFEIDFVGVNK</sequence>
<reference evidence="1" key="1">
    <citation type="submission" date="2020-04" db="EMBL/GenBank/DDBJ databases">
        <authorList>
            <person name="Chiriac C."/>
            <person name="Salcher M."/>
            <person name="Ghai R."/>
            <person name="Kavagutti S V."/>
        </authorList>
    </citation>
    <scope>NUCLEOTIDE SEQUENCE</scope>
</reference>
<name>A0A6J5NC69_9CAUD</name>
<accession>A0A6J5NC69</accession>
<dbReference type="EMBL" id="LR796645">
    <property type="protein sequence ID" value="CAB4156252.1"/>
    <property type="molecule type" value="Genomic_DNA"/>
</dbReference>
<protein>
    <submittedName>
        <fullName evidence="1">Uncharacterized protein</fullName>
    </submittedName>
</protein>
<gene>
    <name evidence="1" type="ORF">UFOVP671_50</name>
</gene>
<evidence type="ECO:0000313" key="1">
    <source>
        <dbReference type="EMBL" id="CAB4156252.1"/>
    </source>
</evidence>
<proteinExistence type="predicted"/>
<organism evidence="1">
    <name type="scientific">uncultured Caudovirales phage</name>
    <dbReference type="NCBI Taxonomy" id="2100421"/>
    <lineage>
        <taxon>Viruses</taxon>
        <taxon>Duplodnaviria</taxon>
        <taxon>Heunggongvirae</taxon>
        <taxon>Uroviricota</taxon>
        <taxon>Caudoviricetes</taxon>
        <taxon>Peduoviridae</taxon>
        <taxon>Maltschvirus</taxon>
        <taxon>Maltschvirus maltsch</taxon>
    </lineage>
</organism>